<dbReference type="PANTHER" id="PTHR19143">
    <property type="entry name" value="FIBRINOGEN/TENASCIN/ANGIOPOEITIN"/>
    <property type="match status" value="1"/>
</dbReference>
<dbReference type="InterPro" id="IPR014716">
    <property type="entry name" value="Fibrinogen_a/b/g_C_1"/>
</dbReference>
<keyword evidence="3" id="KW-1185">Reference proteome</keyword>
<accession>A0A2G8LHN4</accession>
<evidence type="ECO:0000313" key="2">
    <source>
        <dbReference type="EMBL" id="PIK59700.1"/>
    </source>
</evidence>
<reference evidence="2 3" key="1">
    <citation type="journal article" date="2017" name="PLoS Biol.">
        <title>The sea cucumber genome provides insights into morphological evolution and visceral regeneration.</title>
        <authorList>
            <person name="Zhang X."/>
            <person name="Sun L."/>
            <person name="Yuan J."/>
            <person name="Sun Y."/>
            <person name="Gao Y."/>
            <person name="Zhang L."/>
            <person name="Li S."/>
            <person name="Dai H."/>
            <person name="Hamel J.F."/>
            <person name="Liu C."/>
            <person name="Yu Y."/>
            <person name="Liu S."/>
            <person name="Lin W."/>
            <person name="Guo K."/>
            <person name="Jin S."/>
            <person name="Xu P."/>
            <person name="Storey K.B."/>
            <person name="Huan P."/>
            <person name="Zhang T."/>
            <person name="Zhou Y."/>
            <person name="Zhang J."/>
            <person name="Lin C."/>
            <person name="Li X."/>
            <person name="Xing L."/>
            <person name="Huo D."/>
            <person name="Sun M."/>
            <person name="Wang L."/>
            <person name="Mercier A."/>
            <person name="Li F."/>
            <person name="Yang H."/>
            <person name="Xiang J."/>
        </authorList>
    </citation>
    <scope>NUCLEOTIDE SEQUENCE [LARGE SCALE GENOMIC DNA]</scope>
    <source>
        <strain evidence="2">Shaxun</strain>
        <tissue evidence="2">Muscle</tissue>
    </source>
</reference>
<dbReference type="SUPFAM" id="SSF56496">
    <property type="entry name" value="Fibrinogen C-terminal domain-like"/>
    <property type="match status" value="1"/>
</dbReference>
<proteinExistence type="predicted"/>
<protein>
    <recommendedName>
        <fullName evidence="1">Fibrinogen C-terminal domain-containing protein</fullName>
    </recommendedName>
</protein>
<dbReference type="InterPro" id="IPR036056">
    <property type="entry name" value="Fibrinogen-like_C"/>
</dbReference>
<dbReference type="SMART" id="SM00186">
    <property type="entry name" value="FBG"/>
    <property type="match status" value="1"/>
</dbReference>
<dbReference type="STRING" id="307972.A0A2G8LHN4"/>
<dbReference type="PROSITE" id="PS51406">
    <property type="entry name" value="FIBRINOGEN_C_2"/>
    <property type="match status" value="1"/>
</dbReference>
<name>A0A2G8LHN4_STIJA</name>
<dbReference type="GO" id="GO:0005615">
    <property type="term" value="C:extracellular space"/>
    <property type="evidence" value="ECO:0007669"/>
    <property type="project" value="TreeGrafter"/>
</dbReference>
<gene>
    <name evidence="2" type="ORF">BSL78_03362</name>
</gene>
<dbReference type="Proteomes" id="UP000230750">
    <property type="component" value="Unassembled WGS sequence"/>
</dbReference>
<dbReference type="InterPro" id="IPR002181">
    <property type="entry name" value="Fibrinogen_a/b/g_C_dom"/>
</dbReference>
<dbReference type="EMBL" id="MRZV01000075">
    <property type="protein sequence ID" value="PIK59700.1"/>
    <property type="molecule type" value="Genomic_DNA"/>
</dbReference>
<sequence length="215" mass="24698">MMCYRSSSRSFICLISSPYTIFSHSGFSTPQWCSTSFFQNWHAYKEGFGDLNDDFWLGNEKLYYLTHQTGYTLRFDVVTSGGYQKYASYTEFQIESEGNKYRLNKLGTHAGTTGTRIGNNRGKAFSTHDRDNDECDNFNCAEGHRGGWWHSNHWCSYCNNYCDQFPYSGSCYTVCTAKPNGDYNGGRGENIFSDHNAYCNLRFTEMKIRPSSLAK</sequence>
<dbReference type="OrthoDB" id="6145874at2759"/>
<dbReference type="Pfam" id="PF00147">
    <property type="entry name" value="Fibrinogen_C"/>
    <property type="match status" value="1"/>
</dbReference>
<organism evidence="2 3">
    <name type="scientific">Stichopus japonicus</name>
    <name type="common">Sea cucumber</name>
    <dbReference type="NCBI Taxonomy" id="307972"/>
    <lineage>
        <taxon>Eukaryota</taxon>
        <taxon>Metazoa</taxon>
        <taxon>Echinodermata</taxon>
        <taxon>Eleutherozoa</taxon>
        <taxon>Echinozoa</taxon>
        <taxon>Holothuroidea</taxon>
        <taxon>Aspidochirotacea</taxon>
        <taxon>Aspidochirotida</taxon>
        <taxon>Stichopodidae</taxon>
        <taxon>Apostichopus</taxon>
    </lineage>
</organism>
<dbReference type="InterPro" id="IPR050373">
    <property type="entry name" value="Fibrinogen_C-term_domain"/>
</dbReference>
<feature type="domain" description="Fibrinogen C-terminal" evidence="1">
    <location>
        <begin position="1"/>
        <end position="212"/>
    </location>
</feature>
<dbReference type="Gene3D" id="3.90.215.10">
    <property type="entry name" value="Gamma Fibrinogen, chain A, domain 1"/>
    <property type="match status" value="1"/>
</dbReference>
<dbReference type="AlphaFoldDB" id="A0A2G8LHN4"/>
<evidence type="ECO:0000313" key="3">
    <source>
        <dbReference type="Proteomes" id="UP000230750"/>
    </source>
</evidence>
<comment type="caution">
    <text evidence="2">The sequence shown here is derived from an EMBL/GenBank/DDBJ whole genome shotgun (WGS) entry which is preliminary data.</text>
</comment>
<evidence type="ECO:0000259" key="1">
    <source>
        <dbReference type="PROSITE" id="PS51406"/>
    </source>
</evidence>